<evidence type="ECO:0000313" key="3">
    <source>
        <dbReference type="EMBL" id="CAB4985604.1"/>
    </source>
</evidence>
<feature type="transmembrane region" description="Helical" evidence="1">
    <location>
        <begin position="6"/>
        <end position="28"/>
    </location>
</feature>
<reference evidence="3" key="1">
    <citation type="submission" date="2020-05" db="EMBL/GenBank/DDBJ databases">
        <authorList>
            <person name="Chiriac C."/>
            <person name="Salcher M."/>
            <person name="Ghai R."/>
            <person name="Kavagutti S V."/>
        </authorList>
    </citation>
    <scope>NUCLEOTIDE SEQUENCE</scope>
</reference>
<gene>
    <name evidence="2" type="ORF">UFOPK2872_00827</name>
    <name evidence="3" type="ORF">UFOPK4000_00380</name>
</gene>
<evidence type="ECO:0000313" key="2">
    <source>
        <dbReference type="EMBL" id="CAB4765623.1"/>
    </source>
</evidence>
<protein>
    <submittedName>
        <fullName evidence="3">Unannotated protein</fullName>
    </submittedName>
</protein>
<keyword evidence="1" id="KW-0472">Membrane</keyword>
<keyword evidence="1" id="KW-1133">Transmembrane helix</keyword>
<name>A0A6J7N694_9ZZZZ</name>
<accession>A0A6J7N694</accession>
<proteinExistence type="predicted"/>
<dbReference type="AlphaFoldDB" id="A0A6J7N694"/>
<keyword evidence="1" id="KW-0812">Transmembrane</keyword>
<organism evidence="3">
    <name type="scientific">freshwater metagenome</name>
    <dbReference type="NCBI Taxonomy" id="449393"/>
    <lineage>
        <taxon>unclassified sequences</taxon>
        <taxon>metagenomes</taxon>
        <taxon>ecological metagenomes</taxon>
    </lineage>
</organism>
<sequence>MIFAMSATAMLFAAISVVSALTLAYLMYVEGRRANRSNGMVAFHRHLDALSDDSRAYLRQQLNDSRERQKGVK</sequence>
<dbReference type="EMBL" id="CAFBOT010000042">
    <property type="protein sequence ID" value="CAB4985604.1"/>
    <property type="molecule type" value="Genomic_DNA"/>
</dbReference>
<evidence type="ECO:0000256" key="1">
    <source>
        <dbReference type="SAM" id="Phobius"/>
    </source>
</evidence>
<dbReference type="EMBL" id="CAEZZM010000095">
    <property type="protein sequence ID" value="CAB4765623.1"/>
    <property type="molecule type" value="Genomic_DNA"/>
</dbReference>